<dbReference type="InterPro" id="IPR023171">
    <property type="entry name" value="Na/H_antiporter_dom_sf"/>
</dbReference>
<comment type="function">
    <text evidence="7">Na(+)/H(+) antiporter that extrudes sodium in exchange for external protons.</text>
</comment>
<evidence type="ECO:0000256" key="1">
    <source>
        <dbReference type="ARBA" id="ARBA00004429"/>
    </source>
</evidence>
<organism evidence="8 9">
    <name type="scientific">Pseudomonas cannabina</name>
    <dbReference type="NCBI Taxonomy" id="86840"/>
    <lineage>
        <taxon>Bacteria</taxon>
        <taxon>Pseudomonadati</taxon>
        <taxon>Pseudomonadota</taxon>
        <taxon>Gammaproteobacteria</taxon>
        <taxon>Pseudomonadales</taxon>
        <taxon>Pseudomonadaceae</taxon>
        <taxon>Pseudomonas</taxon>
    </lineage>
</organism>
<keyword evidence="6 7" id="KW-0739">Sodium transport</keyword>
<comment type="subcellular location">
    <subcellularLocation>
        <location evidence="1">Cell inner membrane</location>
        <topology evidence="1">Multi-pass membrane protein</topology>
    </subcellularLocation>
    <subcellularLocation>
        <location evidence="7">Cell membrane</location>
        <topology evidence="7">Multi-pass membrane protein</topology>
    </subcellularLocation>
</comment>
<dbReference type="AlphaFoldDB" id="A0A3M3KAD0"/>
<name>A0A3M3KAD0_PSECA</name>
<evidence type="ECO:0000313" key="8">
    <source>
        <dbReference type="EMBL" id="RMN20044.1"/>
    </source>
</evidence>
<comment type="caution">
    <text evidence="8">The sequence shown here is derived from an EMBL/GenBank/DDBJ whole genome shotgun (WGS) entry which is preliminary data.</text>
</comment>
<feature type="transmembrane region" description="Helical" evidence="7">
    <location>
        <begin position="229"/>
        <end position="250"/>
    </location>
</feature>
<dbReference type="PANTHER" id="PTHR30341:SF0">
    <property type="entry name" value="NA(+)_H(+) ANTIPORTER NHAA"/>
    <property type="match status" value="1"/>
</dbReference>
<comment type="similarity">
    <text evidence="7">Belongs to the NhaA Na(+)/H(+) (TC 2.A.33) antiporter family.</text>
</comment>
<keyword evidence="2 7" id="KW-1003">Cell membrane</keyword>
<dbReference type="GO" id="GO:0005886">
    <property type="term" value="C:plasma membrane"/>
    <property type="evidence" value="ECO:0007669"/>
    <property type="project" value="UniProtKB-SubCell"/>
</dbReference>
<feature type="transmembrane region" description="Helical" evidence="7">
    <location>
        <begin position="171"/>
        <end position="192"/>
    </location>
</feature>
<comment type="catalytic activity">
    <reaction evidence="7">
        <text>Na(+)(in) + 2 H(+)(out) = Na(+)(out) + 2 H(+)(in)</text>
        <dbReference type="Rhea" id="RHEA:29251"/>
        <dbReference type="ChEBI" id="CHEBI:15378"/>
        <dbReference type="ChEBI" id="CHEBI:29101"/>
    </reaction>
</comment>
<evidence type="ECO:0000256" key="4">
    <source>
        <dbReference type="ARBA" id="ARBA00022989"/>
    </source>
</evidence>
<dbReference type="InterPro" id="IPR004670">
    <property type="entry name" value="NhaA"/>
</dbReference>
<dbReference type="EMBL" id="RBOW01000890">
    <property type="protein sequence ID" value="RMN20044.1"/>
    <property type="molecule type" value="Genomic_DNA"/>
</dbReference>
<dbReference type="NCBIfam" id="TIGR00773">
    <property type="entry name" value="NhaA"/>
    <property type="match status" value="1"/>
</dbReference>
<keyword evidence="7" id="KW-0050">Antiport</keyword>
<feature type="transmembrane region" description="Helical" evidence="7">
    <location>
        <begin position="343"/>
        <end position="366"/>
    </location>
</feature>
<dbReference type="Pfam" id="PF06965">
    <property type="entry name" value="Na_H_antiport_1"/>
    <property type="match status" value="1"/>
</dbReference>
<dbReference type="NCBIfam" id="NF007111">
    <property type="entry name" value="PRK09560.1"/>
    <property type="match status" value="1"/>
</dbReference>
<dbReference type="PANTHER" id="PTHR30341">
    <property type="entry name" value="SODIUM ION/PROTON ANTIPORTER NHAA-RELATED"/>
    <property type="match status" value="1"/>
</dbReference>
<keyword evidence="3 7" id="KW-0812">Transmembrane</keyword>
<keyword evidence="7" id="KW-0406">Ion transport</keyword>
<keyword evidence="5 7" id="KW-0472">Membrane</keyword>
<feature type="transmembrane region" description="Helical" evidence="7">
    <location>
        <begin position="64"/>
        <end position="86"/>
    </location>
</feature>
<dbReference type="HAMAP" id="MF_01844">
    <property type="entry name" value="NhaA"/>
    <property type="match status" value="1"/>
</dbReference>
<feature type="transmembrane region" description="Helical" evidence="7">
    <location>
        <begin position="412"/>
        <end position="433"/>
    </location>
</feature>
<feature type="transmembrane region" description="Helical" evidence="7">
    <location>
        <begin position="204"/>
        <end position="223"/>
    </location>
</feature>
<keyword evidence="4 7" id="KW-1133">Transmembrane helix</keyword>
<gene>
    <name evidence="7" type="primary">nhaA</name>
    <name evidence="8" type="ORF">ALQ64_04628</name>
</gene>
<feature type="transmembrane region" description="Helical" evidence="7">
    <location>
        <begin position="308"/>
        <end position="331"/>
    </location>
</feature>
<feature type="transmembrane region" description="Helical" evidence="7">
    <location>
        <begin position="378"/>
        <end position="400"/>
    </location>
</feature>
<sequence>MLTSGRPGFSSDELICIFRFTCASTGSAGGKVAAFLRLYPRGALMPTPDPRTESPNALAFITRFFAAESAGGLVLMAAALAALIVANSPLADSYFAALHAVFAGLSVSHWINDGLMAIFFMLVGLEIKREMLAGQLASWSQRALPGFAALGGMVVPALIYVAFNWGQPDTIGGWAIPAATDIAFALGVLSLLGKRVPLSLKIFLSALAILDDLGAVLIIALFYTSDLSIPMLLGAFATIAVLIALNRLGVKKLLPYLIIGALLWFFMLQSGIHATLAGVALALCIPLGNPDEEYSSPLLHLEEKLHPWVAFAVVPIFGFANAGVSLSGITVEKLVDPVPLGVALGLLIGKQVGIFALAALAIRAGLARLPDGSNWGQLYGVAALCGIGFTMSLFIGALAFPGAPELVDEVKVGVLIGSLLSALLGVVVLRRFGGRG</sequence>
<dbReference type="Proteomes" id="UP000281372">
    <property type="component" value="Unassembled WGS sequence"/>
</dbReference>
<evidence type="ECO:0000256" key="3">
    <source>
        <dbReference type="ARBA" id="ARBA00022692"/>
    </source>
</evidence>
<protein>
    <recommendedName>
        <fullName evidence="7">Na(+)/H(+) antiporter NhaA</fullName>
    </recommendedName>
    <alternativeName>
        <fullName evidence="7">Sodium/proton antiporter NhaA</fullName>
    </alternativeName>
</protein>
<evidence type="ECO:0000256" key="7">
    <source>
        <dbReference type="HAMAP-Rule" id="MF_01844"/>
    </source>
</evidence>
<proteinExistence type="inferred from homology"/>
<keyword evidence="7" id="KW-0813">Transport</keyword>
<dbReference type="NCBIfam" id="NF007112">
    <property type="entry name" value="PRK09561.1"/>
    <property type="match status" value="1"/>
</dbReference>
<keyword evidence="7" id="KW-0915">Sodium</keyword>
<feature type="transmembrane region" description="Helical" evidence="7">
    <location>
        <begin position="144"/>
        <end position="165"/>
    </location>
</feature>
<reference evidence="8 9" key="1">
    <citation type="submission" date="2018-08" db="EMBL/GenBank/DDBJ databases">
        <title>Recombination of ecologically and evolutionarily significant loci maintains genetic cohesion in the Pseudomonas syringae species complex.</title>
        <authorList>
            <person name="Dillon M."/>
            <person name="Thakur S."/>
            <person name="Almeida R.N.D."/>
            <person name="Weir B.S."/>
            <person name="Guttman D.S."/>
        </authorList>
    </citation>
    <scope>NUCLEOTIDE SEQUENCE [LARGE SCALE GENOMIC DNA]</scope>
    <source>
        <strain evidence="8 9">ICMP 2821</strain>
    </source>
</reference>
<dbReference type="Gene3D" id="1.20.1530.10">
    <property type="entry name" value="Na+/H+ antiporter like domain"/>
    <property type="match status" value="1"/>
</dbReference>
<dbReference type="GO" id="GO:0015385">
    <property type="term" value="F:sodium:proton antiporter activity"/>
    <property type="evidence" value="ECO:0007669"/>
    <property type="project" value="UniProtKB-UniRule"/>
</dbReference>
<evidence type="ECO:0000256" key="5">
    <source>
        <dbReference type="ARBA" id="ARBA00023136"/>
    </source>
</evidence>
<evidence type="ECO:0000256" key="2">
    <source>
        <dbReference type="ARBA" id="ARBA00022475"/>
    </source>
</evidence>
<dbReference type="GO" id="GO:0006885">
    <property type="term" value="P:regulation of pH"/>
    <property type="evidence" value="ECO:0007669"/>
    <property type="project" value="UniProtKB-UniRule"/>
</dbReference>
<evidence type="ECO:0000313" key="9">
    <source>
        <dbReference type="Proteomes" id="UP000281372"/>
    </source>
</evidence>
<feature type="transmembrane region" description="Helical" evidence="7">
    <location>
        <begin position="262"/>
        <end position="288"/>
    </location>
</feature>
<feature type="transmembrane region" description="Helical" evidence="7">
    <location>
        <begin position="98"/>
        <end position="123"/>
    </location>
</feature>
<evidence type="ECO:0000256" key="6">
    <source>
        <dbReference type="ARBA" id="ARBA00023201"/>
    </source>
</evidence>
<accession>A0A3M3KAD0</accession>